<organism evidence="1 2">
    <name type="scientific">Paenibacillus larvae</name>
    <dbReference type="NCBI Taxonomy" id="1464"/>
    <lineage>
        <taxon>Bacteria</taxon>
        <taxon>Bacillati</taxon>
        <taxon>Bacillota</taxon>
        <taxon>Bacilli</taxon>
        <taxon>Bacillales</taxon>
        <taxon>Paenibacillaceae</taxon>
        <taxon>Paenibacillus</taxon>
    </lineage>
</organism>
<dbReference type="Proteomes" id="UP001259239">
    <property type="component" value="Unassembled WGS sequence"/>
</dbReference>
<evidence type="ECO:0000313" key="2">
    <source>
        <dbReference type="Proteomes" id="UP001259239"/>
    </source>
</evidence>
<name>A0AAP5N424_9BACL</name>
<dbReference type="AlphaFoldDB" id="A0AAP5N424"/>
<sequence>MSKDISLQMVENGLDFIAKSVETVEKSDEDLKYSIINLHAGIQLLLKEILFQEHWSLIFQKIETADKDRLRSGDFVSVNHATLIQRLQNICEIEFEKQLLDDINWLRKERNKIEHYHLVVNLDVLKSKIVRLFSYLIPFIKTEMIEPGYITSDNERLSEIIEYLNEFDEYVKSRLQLIEDKVSKAQRVLQCPACYNETVEFVDETDAFCHFCDEQIERFTTRYIDNFIDVYSQIIDGGESPLMECPECDQETFVNLNEDQYICLTCGINLSQDDITSCDGPRCNGKLVYRKYEDSANFCNICLDYFQH</sequence>
<dbReference type="RefSeq" id="WP_036654242.1">
    <property type="nucleotide sequence ID" value="NZ_CBCRXL010000059.1"/>
</dbReference>
<reference evidence="1" key="2">
    <citation type="submission" date="2023-03" db="EMBL/GenBank/DDBJ databases">
        <authorList>
            <person name="Obshta O."/>
            <person name="Zabrodski M.W."/>
            <person name="Soomro T."/>
            <person name="Wilson G."/>
            <person name="Masood F."/>
            <person name="Thebeau J."/>
            <person name="Bezerra Da Silva M.C."/>
            <person name="Raza F."/>
            <person name="Biganski S."/>
            <person name="Jose M."/>
            <person name="Camilli M."/>
            <person name="Kozii I.V."/>
            <person name="Kozii R.V."/>
            <person name="Simko E."/>
            <person name="Wood S.C."/>
        </authorList>
    </citation>
    <scope>NUCLEOTIDE SEQUENCE</scope>
    <source>
        <strain evidence="1">PL001</strain>
    </source>
</reference>
<dbReference type="EMBL" id="JARQGV010000004">
    <property type="protein sequence ID" value="MDT2253738.1"/>
    <property type="molecule type" value="Genomic_DNA"/>
</dbReference>
<reference evidence="1" key="1">
    <citation type="journal article" date="2023" name="J. Vet. Diagn. Invest.">
        <title>Oxytetracycline-resistant Paenibacillus larvae identified in commercial beekeeping operations in Saskatchewan using pooled honey sampling.</title>
        <authorList>
            <person name="Obshta O."/>
            <person name="Zabrodski M.W."/>
            <person name="Soomro T."/>
            <person name="Wilson G."/>
            <person name="Masood F."/>
            <person name="Thebeau J."/>
            <person name="Silva M.C.B."/>
            <person name="Biganski S."/>
            <person name="Kozii I.V."/>
            <person name="Koziy R.V."/>
            <person name="Raza M.F."/>
            <person name="Jose M.S."/>
            <person name="Simko E."/>
            <person name="Wood S.C."/>
        </authorList>
    </citation>
    <scope>NUCLEOTIDE SEQUENCE</scope>
    <source>
        <strain evidence="1">PL001</strain>
    </source>
</reference>
<gene>
    <name evidence="1" type="ORF">P7H09_21530</name>
</gene>
<comment type="caution">
    <text evidence="1">The sequence shown here is derived from an EMBL/GenBank/DDBJ whole genome shotgun (WGS) entry which is preliminary data.</text>
</comment>
<protein>
    <submittedName>
        <fullName evidence="1">Uncharacterized protein</fullName>
    </submittedName>
</protein>
<proteinExistence type="predicted"/>
<evidence type="ECO:0000313" key="1">
    <source>
        <dbReference type="EMBL" id="MDT2253738.1"/>
    </source>
</evidence>
<accession>A0AAP5N424</accession>